<accession>A0A9N9D0B8</accession>
<evidence type="ECO:0000256" key="1">
    <source>
        <dbReference type="SAM" id="Coils"/>
    </source>
</evidence>
<keyword evidence="3" id="KW-1185">Reference proteome</keyword>
<sequence>MQSELDLLKQERARLLARITELEQIAEDKNKLEVRSRVVNWNISLKTEISVMHSD</sequence>
<feature type="non-terminal residue" evidence="2">
    <location>
        <position position="55"/>
    </location>
</feature>
<dbReference type="Proteomes" id="UP000789706">
    <property type="component" value="Unassembled WGS sequence"/>
</dbReference>
<comment type="caution">
    <text evidence="2">The sequence shown here is derived from an EMBL/GenBank/DDBJ whole genome shotgun (WGS) entry which is preliminary data.</text>
</comment>
<reference evidence="2" key="1">
    <citation type="submission" date="2021-06" db="EMBL/GenBank/DDBJ databases">
        <authorList>
            <person name="Kallberg Y."/>
            <person name="Tangrot J."/>
            <person name="Rosling A."/>
        </authorList>
    </citation>
    <scope>NUCLEOTIDE SEQUENCE</scope>
    <source>
        <strain evidence="2">AZ414A</strain>
    </source>
</reference>
<dbReference type="AlphaFoldDB" id="A0A9N9D0B8"/>
<dbReference type="OrthoDB" id="2441744at2759"/>
<proteinExistence type="predicted"/>
<evidence type="ECO:0000313" key="2">
    <source>
        <dbReference type="EMBL" id="CAG8618656.1"/>
    </source>
</evidence>
<protein>
    <submittedName>
        <fullName evidence="2">11556_t:CDS:1</fullName>
    </submittedName>
</protein>
<dbReference type="EMBL" id="CAJVPK010002788">
    <property type="protein sequence ID" value="CAG8618656.1"/>
    <property type="molecule type" value="Genomic_DNA"/>
</dbReference>
<keyword evidence="1" id="KW-0175">Coiled coil</keyword>
<name>A0A9N9D0B8_9GLOM</name>
<organism evidence="2 3">
    <name type="scientific">Diversispora eburnea</name>
    <dbReference type="NCBI Taxonomy" id="1213867"/>
    <lineage>
        <taxon>Eukaryota</taxon>
        <taxon>Fungi</taxon>
        <taxon>Fungi incertae sedis</taxon>
        <taxon>Mucoromycota</taxon>
        <taxon>Glomeromycotina</taxon>
        <taxon>Glomeromycetes</taxon>
        <taxon>Diversisporales</taxon>
        <taxon>Diversisporaceae</taxon>
        <taxon>Diversispora</taxon>
    </lineage>
</organism>
<evidence type="ECO:0000313" key="3">
    <source>
        <dbReference type="Proteomes" id="UP000789706"/>
    </source>
</evidence>
<feature type="coiled-coil region" evidence="1">
    <location>
        <begin position="5"/>
        <end position="32"/>
    </location>
</feature>
<gene>
    <name evidence="2" type="ORF">DEBURN_LOCUS10275</name>
</gene>